<proteinExistence type="predicted"/>
<organism evidence="2 3">
    <name type="scientific">Brassica cretica</name>
    <name type="common">Mustard</name>
    <dbReference type="NCBI Taxonomy" id="69181"/>
    <lineage>
        <taxon>Eukaryota</taxon>
        <taxon>Viridiplantae</taxon>
        <taxon>Streptophyta</taxon>
        <taxon>Embryophyta</taxon>
        <taxon>Tracheophyta</taxon>
        <taxon>Spermatophyta</taxon>
        <taxon>Magnoliopsida</taxon>
        <taxon>eudicotyledons</taxon>
        <taxon>Gunneridae</taxon>
        <taxon>Pentapetalae</taxon>
        <taxon>rosids</taxon>
        <taxon>malvids</taxon>
        <taxon>Brassicales</taxon>
        <taxon>Brassicaceae</taxon>
        <taxon>Brassiceae</taxon>
        <taxon>Brassica</taxon>
    </lineage>
</organism>
<evidence type="ECO:0000313" key="3">
    <source>
        <dbReference type="Proteomes" id="UP000712600"/>
    </source>
</evidence>
<reference evidence="2" key="1">
    <citation type="submission" date="2019-12" db="EMBL/GenBank/DDBJ databases">
        <title>Genome sequencing and annotation of Brassica cretica.</title>
        <authorList>
            <person name="Studholme D.J."/>
            <person name="Sarris P."/>
        </authorList>
    </citation>
    <scope>NUCLEOTIDE SEQUENCE</scope>
    <source>
        <strain evidence="2">PFS-109/04</strain>
        <tissue evidence="2">Leaf</tissue>
    </source>
</reference>
<dbReference type="GO" id="GO:0005739">
    <property type="term" value="C:mitochondrion"/>
    <property type="evidence" value="ECO:0007669"/>
    <property type="project" value="TreeGrafter"/>
</dbReference>
<keyword evidence="1" id="KW-0808">Transferase</keyword>
<comment type="caution">
    <text evidence="2">The sequence shown here is derived from an EMBL/GenBank/DDBJ whole genome shotgun (WGS) entry which is preliminary data.</text>
</comment>
<accession>A0A8S9QUX5</accession>
<dbReference type="AlphaFoldDB" id="A0A8S9QUX5"/>
<dbReference type="Proteomes" id="UP000712600">
    <property type="component" value="Unassembled WGS sequence"/>
</dbReference>
<evidence type="ECO:0000256" key="1">
    <source>
        <dbReference type="ARBA" id="ARBA00022679"/>
    </source>
</evidence>
<dbReference type="InterPro" id="IPR036873">
    <property type="entry name" value="Rhodanese-like_dom_sf"/>
</dbReference>
<protein>
    <submittedName>
        <fullName evidence="2">Uncharacterized protein</fullName>
    </submittedName>
</protein>
<dbReference type="GO" id="GO:0004792">
    <property type="term" value="F:thiosulfate-cyanide sulfurtransferase activity"/>
    <property type="evidence" value="ECO:0007669"/>
    <property type="project" value="TreeGrafter"/>
</dbReference>
<sequence>MSLFIGSILILESPPDLKFWMRVMSWYMPDEQRNPIQEYQVAHIIPGALFFDLDGISDRTTSVRITIFSFY</sequence>
<dbReference type="PANTHER" id="PTHR11364:SF36">
    <property type="entry name" value="RHODANESE DOMAIN-CONTAINING PROTEIN"/>
    <property type="match status" value="1"/>
</dbReference>
<dbReference type="Gene3D" id="3.40.250.10">
    <property type="entry name" value="Rhodanese-like domain"/>
    <property type="match status" value="1"/>
</dbReference>
<dbReference type="PANTHER" id="PTHR11364">
    <property type="entry name" value="THIOSULFATE SULFERTANSFERASE"/>
    <property type="match status" value="1"/>
</dbReference>
<evidence type="ECO:0000313" key="2">
    <source>
        <dbReference type="EMBL" id="KAF3542054.1"/>
    </source>
</evidence>
<name>A0A8S9QUX5_BRACR</name>
<gene>
    <name evidence="2" type="ORF">F2Q69_00021095</name>
</gene>
<dbReference type="EMBL" id="QGKX02001290">
    <property type="protein sequence ID" value="KAF3542054.1"/>
    <property type="molecule type" value="Genomic_DNA"/>
</dbReference>
<dbReference type="InterPro" id="IPR045078">
    <property type="entry name" value="TST/MPST-like"/>
</dbReference>